<keyword evidence="3" id="KW-1185">Reference proteome</keyword>
<dbReference type="EMBL" id="JAUUTY010000003">
    <property type="protein sequence ID" value="KAK1669962.1"/>
    <property type="molecule type" value="Genomic_DNA"/>
</dbReference>
<sequence length="214" mass="24016">MWLRRAVKELDSAWFDATNNMMTTADARKILFEELLWSTGISLRHTATIPEASVEALRTHLAAAQEEKDQLIRQHQEDLSAQRAISKELKDQLIQLGLDHSKALKAAQAIAEAKLDEALEDASNSNVVLQAELEEAAKARKAAEDKAARLEAEQKEYDLLVTQTDALAFRLFPDSQAHAVKKFGERRVAQAYENLGAPWDPYDHLVAEQFPMLP</sequence>
<reference evidence="2" key="1">
    <citation type="submission" date="2023-07" db="EMBL/GenBank/DDBJ databases">
        <title>A chromosome-level genome assembly of Lolium multiflorum.</title>
        <authorList>
            <person name="Chen Y."/>
            <person name="Copetti D."/>
            <person name="Kolliker R."/>
            <person name="Studer B."/>
        </authorList>
    </citation>
    <scope>NUCLEOTIDE SEQUENCE</scope>
    <source>
        <strain evidence="2">02402/16</strain>
        <tissue evidence="2">Leaf</tissue>
    </source>
</reference>
<evidence type="ECO:0000313" key="2">
    <source>
        <dbReference type="EMBL" id="KAK1669962.1"/>
    </source>
</evidence>
<feature type="coiled-coil region" evidence="1">
    <location>
        <begin position="54"/>
        <end position="92"/>
    </location>
</feature>
<dbReference type="AlphaFoldDB" id="A0AAD8T528"/>
<keyword evidence="1" id="KW-0175">Coiled coil</keyword>
<gene>
    <name evidence="2" type="ORF">QYE76_058121</name>
</gene>
<dbReference type="Proteomes" id="UP001231189">
    <property type="component" value="Unassembled WGS sequence"/>
</dbReference>
<proteinExistence type="predicted"/>
<name>A0AAD8T528_LOLMU</name>
<organism evidence="2 3">
    <name type="scientific">Lolium multiflorum</name>
    <name type="common">Italian ryegrass</name>
    <name type="synonym">Lolium perenne subsp. multiflorum</name>
    <dbReference type="NCBI Taxonomy" id="4521"/>
    <lineage>
        <taxon>Eukaryota</taxon>
        <taxon>Viridiplantae</taxon>
        <taxon>Streptophyta</taxon>
        <taxon>Embryophyta</taxon>
        <taxon>Tracheophyta</taxon>
        <taxon>Spermatophyta</taxon>
        <taxon>Magnoliopsida</taxon>
        <taxon>Liliopsida</taxon>
        <taxon>Poales</taxon>
        <taxon>Poaceae</taxon>
        <taxon>BOP clade</taxon>
        <taxon>Pooideae</taxon>
        <taxon>Poodae</taxon>
        <taxon>Poeae</taxon>
        <taxon>Poeae Chloroplast Group 2 (Poeae type)</taxon>
        <taxon>Loliodinae</taxon>
        <taxon>Loliinae</taxon>
        <taxon>Lolium</taxon>
    </lineage>
</organism>
<evidence type="ECO:0000313" key="3">
    <source>
        <dbReference type="Proteomes" id="UP001231189"/>
    </source>
</evidence>
<comment type="caution">
    <text evidence="2">The sequence shown here is derived from an EMBL/GenBank/DDBJ whole genome shotgun (WGS) entry which is preliminary data.</text>
</comment>
<evidence type="ECO:0000256" key="1">
    <source>
        <dbReference type="SAM" id="Coils"/>
    </source>
</evidence>
<feature type="coiled-coil region" evidence="1">
    <location>
        <begin position="119"/>
        <end position="160"/>
    </location>
</feature>
<accession>A0AAD8T528</accession>
<protein>
    <submittedName>
        <fullName evidence="2">Uncharacterized protein</fullName>
    </submittedName>
</protein>